<feature type="signal peptide" evidence="1">
    <location>
        <begin position="1"/>
        <end position="20"/>
    </location>
</feature>
<reference evidence="3 5" key="2">
    <citation type="submission" date="2018-03" db="EMBL/GenBank/DDBJ databases">
        <title>Genomic Encyclopedia of Archaeal and Bacterial Type Strains, Phase II (KMG-II): from individual species to whole genera.</title>
        <authorList>
            <person name="Goeker M."/>
        </authorList>
    </citation>
    <scope>NUCLEOTIDE SEQUENCE [LARGE SCALE GENOMIC DNA]</scope>
    <source>
        <strain evidence="3 5">DSM 22727</strain>
    </source>
</reference>
<dbReference type="InterPro" id="IPR003737">
    <property type="entry name" value="GlcNAc_PI_deacetylase-related"/>
</dbReference>
<reference evidence="2 4" key="1">
    <citation type="submission" date="2014-07" db="EMBL/GenBank/DDBJ databases">
        <title>Draft genome sequence of Nonlabens ulvanivorans, an ulvan degrading bacterium.</title>
        <authorList>
            <person name="Kopel M."/>
            <person name="Helbert W."/>
            <person name="Henrissat B."/>
            <person name="Doniger T."/>
            <person name="Banin E."/>
        </authorList>
    </citation>
    <scope>NUCLEOTIDE SEQUENCE [LARGE SCALE GENOMIC DNA]</scope>
    <source>
        <strain evidence="2 4">PLR</strain>
    </source>
</reference>
<dbReference type="OrthoDB" id="9759749at2"/>
<accession>A0A084JW90</accession>
<sequence length="846" mass="94361">MKKPIFTFIASLLFLGHATAQENRLFPTQPNTSEIYHNLEKLGFLGTALYIAAHPDDENTRLISWLSNDKMARTGYLSLTRGDGGQNLIGPELREQLGMIRTQELLEARHRDGGEQFFTRANDFGYSKHPDETLEIWNQQEVLEDMVQIIRTFKPDVIINRFNHRTPGTTHGHHTTSAMLSMTAFKSAALKTAYASQLSRLDTWQPQRIFFNTSWWFYGSQEAFEKADKTNLLEIDAGTYYPWNGLSNSEIAALSRSEHKSQGFGSSGSRGSQTEYLEYLEGSFPTDKSDLFSGINTTWTRVSGGSKIQTQLNKILSSYDFKNPEASLPALAELHQAISRLKDEHWKAIKLRELEDIILQISGIYLEASSNQQYITDGATTPINVEVTNRSNDEINISLSANNMIALDQTQINTTSNSSTIVKGTLTIPQYFQPTSPYYLNEQASVGMYTVKAMNERGLPELESPFAVKAVVTIQNIKIYRDLKIQYKSTDPVRGEIHEPLNVVPAVSVSVQNPVYIFNEESKIIQVSMTANTDLNAGTIELCAPNDWMIKPSKIEFDAMTSGTVRTYNFNIAPPKRASRGVVSGLVKIGDQSFSKEVISIDYNHIPDQQLVRNNEAQVVKPNLKNRATTVAYINGAGDDVATAIEAIGSKVFRFEPSEVPSDLSKYDAVVVGIRAFNVAPTEMAALQERIDTYVKNGGTLMMQYNTSRRINPDALGPLSITLSRKRVTDENAAVTLLEPDHAILNKPNKITSVDFENWVQERGLYFPEKWDPAFTPILGMNDNGEEMTNGSLIVARYGNGHIIYTGLSLFRELPAGVSGAYKLLANMVSIGVDDQPVKKNSDEKF</sequence>
<feature type="chain" id="PRO_5001777678" evidence="1">
    <location>
        <begin position="21"/>
        <end position="846"/>
    </location>
</feature>
<evidence type="ECO:0000313" key="2">
    <source>
        <dbReference type="EMBL" id="KEZ93224.1"/>
    </source>
</evidence>
<dbReference type="Pfam" id="PF02585">
    <property type="entry name" value="PIG-L"/>
    <property type="match status" value="1"/>
</dbReference>
<dbReference type="InterPro" id="IPR024078">
    <property type="entry name" value="LmbE-like_dom_sf"/>
</dbReference>
<dbReference type="AlphaFoldDB" id="A0A084JW90"/>
<evidence type="ECO:0000313" key="5">
    <source>
        <dbReference type="Proteomes" id="UP000239997"/>
    </source>
</evidence>
<dbReference type="Proteomes" id="UP000239997">
    <property type="component" value="Unassembled WGS sequence"/>
</dbReference>
<dbReference type="InterPro" id="IPR029062">
    <property type="entry name" value="Class_I_gatase-like"/>
</dbReference>
<dbReference type="Gene3D" id="3.40.50.10320">
    <property type="entry name" value="LmbE-like"/>
    <property type="match status" value="1"/>
</dbReference>
<gene>
    <name evidence="2" type="ORF">IL45_13980</name>
    <name evidence="3" type="ORF">LY02_01899</name>
</gene>
<dbReference type="Proteomes" id="UP000028531">
    <property type="component" value="Unassembled WGS sequence"/>
</dbReference>
<keyword evidence="1" id="KW-0732">Signal</keyword>
<dbReference type="SUPFAM" id="SSF52317">
    <property type="entry name" value="Class I glutamine amidotransferase-like"/>
    <property type="match status" value="1"/>
</dbReference>
<dbReference type="SUPFAM" id="SSF102588">
    <property type="entry name" value="LmbE-like"/>
    <property type="match status" value="1"/>
</dbReference>
<dbReference type="EMBL" id="JPJI01000032">
    <property type="protein sequence ID" value="KEZ93224.1"/>
    <property type="molecule type" value="Genomic_DNA"/>
</dbReference>
<comment type="caution">
    <text evidence="2">The sequence shown here is derived from an EMBL/GenBank/DDBJ whole genome shotgun (WGS) entry which is preliminary data.</text>
</comment>
<protein>
    <submittedName>
        <fullName evidence="3">GlcNAc-PI de-N-acetylase</fullName>
    </submittedName>
    <submittedName>
        <fullName evidence="2">LmbE family protein</fullName>
    </submittedName>
</protein>
<evidence type="ECO:0000313" key="4">
    <source>
        <dbReference type="Proteomes" id="UP000028531"/>
    </source>
</evidence>
<name>A0A084JW90_NONUL</name>
<proteinExistence type="predicted"/>
<organism evidence="2 4">
    <name type="scientific">Nonlabens ulvanivorans</name>
    <name type="common">Persicivirga ulvanivorans</name>
    <dbReference type="NCBI Taxonomy" id="906888"/>
    <lineage>
        <taxon>Bacteria</taxon>
        <taxon>Pseudomonadati</taxon>
        <taxon>Bacteroidota</taxon>
        <taxon>Flavobacteriia</taxon>
        <taxon>Flavobacteriales</taxon>
        <taxon>Flavobacteriaceae</taxon>
        <taxon>Nonlabens</taxon>
    </lineage>
</organism>
<evidence type="ECO:0000313" key="3">
    <source>
        <dbReference type="EMBL" id="PRX13654.1"/>
    </source>
</evidence>
<dbReference type="RefSeq" id="WP_036584935.1">
    <property type="nucleotide sequence ID" value="NZ_JPJI01000032.1"/>
</dbReference>
<keyword evidence="5" id="KW-1185">Reference proteome</keyword>
<dbReference type="EMBL" id="PVNA01000003">
    <property type="protein sequence ID" value="PRX13654.1"/>
    <property type="molecule type" value="Genomic_DNA"/>
</dbReference>
<evidence type="ECO:0000256" key="1">
    <source>
        <dbReference type="SAM" id="SignalP"/>
    </source>
</evidence>